<sequence length="190" mass="22003">MGRHQFIFGLRGKFRIGNLNGKYSGKSFTDIIASNLNLSFLGNSSVFHVLVHSTSKCGPESREMRPTIPLMDSIRKTKNILLIGIIPLHSKFYGRIYFFYLKIENSLMQRCFFSIQVMNKCLNSSFILKNILLSYAFIQQLNPDTRIKEGQFTHPFYKNFMMKTYITKDKRTRFKPDFCSGSIGCTNYGK</sequence>
<organism evidence="3">
    <name type="scientific">Candidatus Kentrum sp. FM</name>
    <dbReference type="NCBI Taxonomy" id="2126340"/>
    <lineage>
        <taxon>Bacteria</taxon>
        <taxon>Pseudomonadati</taxon>
        <taxon>Pseudomonadota</taxon>
        <taxon>Gammaproteobacteria</taxon>
        <taxon>Candidatus Kentrum</taxon>
    </lineage>
</organism>
<accession>A0A450VVI1</accession>
<dbReference type="AlphaFoldDB" id="A0A450VVI1"/>
<evidence type="ECO:0000313" key="3">
    <source>
        <dbReference type="EMBL" id="VFK08813.1"/>
    </source>
</evidence>
<protein>
    <submittedName>
        <fullName evidence="3">Uncharacterized protein</fullName>
    </submittedName>
</protein>
<evidence type="ECO:0000313" key="1">
    <source>
        <dbReference type="EMBL" id="VFJ50985.1"/>
    </source>
</evidence>
<dbReference type="EMBL" id="CAADEZ010000090">
    <property type="protein sequence ID" value="VFJ51055.1"/>
    <property type="molecule type" value="Genomic_DNA"/>
</dbReference>
<reference evidence="3" key="1">
    <citation type="submission" date="2019-02" db="EMBL/GenBank/DDBJ databases">
        <authorList>
            <person name="Gruber-Vodicka R. H."/>
            <person name="Seah K. B. B."/>
        </authorList>
    </citation>
    <scope>NUCLEOTIDE SEQUENCE</scope>
    <source>
        <strain evidence="2">BECK_BZ163</strain>
        <strain evidence="3">BECK_BZ164</strain>
        <strain evidence="1">BECK_BZ165</strain>
    </source>
</reference>
<name>A0A450VVI1_9GAMM</name>
<dbReference type="EMBL" id="CAADFL010000082">
    <property type="protein sequence ID" value="VFK08813.1"/>
    <property type="molecule type" value="Genomic_DNA"/>
</dbReference>
<proteinExistence type="predicted"/>
<evidence type="ECO:0000313" key="2">
    <source>
        <dbReference type="EMBL" id="VFJ51055.1"/>
    </source>
</evidence>
<gene>
    <name evidence="2" type="ORF">BECKFM1743A_GA0114220_100906</name>
    <name evidence="3" type="ORF">BECKFM1743B_GA0114221_100826</name>
    <name evidence="1" type="ORF">BECKFM1743C_GA0114222_100927</name>
</gene>
<dbReference type="EMBL" id="CAADFA010000092">
    <property type="protein sequence ID" value="VFJ50985.1"/>
    <property type="molecule type" value="Genomic_DNA"/>
</dbReference>